<gene>
    <name evidence="1" type="ORF">EYW47_07845</name>
</gene>
<evidence type="ECO:0000313" key="2">
    <source>
        <dbReference type="Proteomes" id="UP000295722"/>
    </source>
</evidence>
<dbReference type="AlphaFoldDB" id="A0A4R5MC96"/>
<protein>
    <submittedName>
        <fullName evidence="1">Uncharacterized protein</fullName>
    </submittedName>
</protein>
<evidence type="ECO:0000313" key="1">
    <source>
        <dbReference type="EMBL" id="TDG24469.1"/>
    </source>
</evidence>
<name>A0A4R5MC96_9BURK</name>
<comment type="caution">
    <text evidence="1">The sequence shown here is derived from an EMBL/GenBank/DDBJ whole genome shotgun (WGS) entry which is preliminary data.</text>
</comment>
<sequence>MRDDLHKTVPLSRSWGRVLRRLSKDRWTPEELAPLIVATVQGDLATNDDTGLQAVDNVLNESYVDLFDDGEEKMQLALHRIQEGPLSVVARTTCEIALGVLAIHGMSDSFRNQVTNAVGELHARDQLEHMVSRISSTHSLDEARQVRNVLERAFTLCDFSVKVSRPPKRANKSVDELLSTELPLGL</sequence>
<dbReference type="EMBL" id="SMRP01000003">
    <property type="protein sequence ID" value="TDG24469.1"/>
    <property type="molecule type" value="Genomic_DNA"/>
</dbReference>
<dbReference type="Proteomes" id="UP000295722">
    <property type="component" value="Unassembled WGS sequence"/>
</dbReference>
<dbReference type="RefSeq" id="WP_113045572.1">
    <property type="nucleotide sequence ID" value="NZ_JBHUCW010000006.1"/>
</dbReference>
<keyword evidence="2" id="KW-1185">Reference proteome</keyword>
<reference evidence="1 2" key="1">
    <citation type="submission" date="2019-03" db="EMBL/GenBank/DDBJ databases">
        <title>Paraburkholderia sp. 4M-K11, isolated from subtropical forest soil.</title>
        <authorList>
            <person name="Gao Z.-H."/>
            <person name="Qiu L.-H."/>
        </authorList>
    </citation>
    <scope>NUCLEOTIDE SEQUENCE [LARGE SCALE GENOMIC DNA]</scope>
    <source>
        <strain evidence="1 2">4M-K11</strain>
    </source>
</reference>
<proteinExistence type="predicted"/>
<dbReference type="OrthoDB" id="9151399at2"/>
<accession>A0A4R5MC96</accession>
<organism evidence="1 2">
    <name type="scientific">Paraburkholderia silviterrae</name>
    <dbReference type="NCBI Taxonomy" id="2528715"/>
    <lineage>
        <taxon>Bacteria</taxon>
        <taxon>Pseudomonadati</taxon>
        <taxon>Pseudomonadota</taxon>
        <taxon>Betaproteobacteria</taxon>
        <taxon>Burkholderiales</taxon>
        <taxon>Burkholderiaceae</taxon>
        <taxon>Paraburkholderia</taxon>
    </lineage>
</organism>